<dbReference type="OrthoDB" id="7976202at2759"/>
<evidence type="ECO:0000256" key="1">
    <source>
        <dbReference type="SAM" id="MobiDB-lite"/>
    </source>
</evidence>
<gene>
    <name evidence="2" type="ORF">PXEA_LOCUS24908</name>
</gene>
<feature type="compositionally biased region" description="Basic residues" evidence="1">
    <location>
        <begin position="44"/>
        <end position="57"/>
    </location>
</feature>
<proteinExistence type="predicted"/>
<evidence type="ECO:0000313" key="3">
    <source>
        <dbReference type="Proteomes" id="UP000784294"/>
    </source>
</evidence>
<reference evidence="2" key="1">
    <citation type="submission" date="2018-11" db="EMBL/GenBank/DDBJ databases">
        <authorList>
            <consortium name="Pathogen Informatics"/>
        </authorList>
    </citation>
    <scope>NUCLEOTIDE SEQUENCE</scope>
</reference>
<accession>A0A448X9F0</accession>
<evidence type="ECO:0000313" key="2">
    <source>
        <dbReference type="EMBL" id="VEL31468.1"/>
    </source>
</evidence>
<dbReference type="EMBL" id="CAAALY010122726">
    <property type="protein sequence ID" value="VEL31468.1"/>
    <property type="molecule type" value="Genomic_DNA"/>
</dbReference>
<organism evidence="2 3">
    <name type="scientific">Protopolystoma xenopodis</name>
    <dbReference type="NCBI Taxonomy" id="117903"/>
    <lineage>
        <taxon>Eukaryota</taxon>
        <taxon>Metazoa</taxon>
        <taxon>Spiralia</taxon>
        <taxon>Lophotrochozoa</taxon>
        <taxon>Platyhelminthes</taxon>
        <taxon>Monogenea</taxon>
        <taxon>Polyopisthocotylea</taxon>
        <taxon>Polystomatidea</taxon>
        <taxon>Polystomatidae</taxon>
        <taxon>Protopolystoma</taxon>
    </lineage>
</organism>
<evidence type="ECO:0008006" key="4">
    <source>
        <dbReference type="Google" id="ProtNLM"/>
    </source>
</evidence>
<dbReference type="Proteomes" id="UP000784294">
    <property type="component" value="Unassembled WGS sequence"/>
</dbReference>
<dbReference type="AlphaFoldDB" id="A0A448X9F0"/>
<sequence>MVIIGQAGRSSNKRFGWSFRRRTAGSSAQTLTAQNIPSSTGLVHHPHQHANQHRHLVHSPSASAATSLLAPSSSTLCGMADFSSSHQASTSPFSSHLPSVVPSHNNISSLLDVSPGSGSNLSSPLGPGNVSPISPIHVANCNLKAMSVGNGRMIPASYLQATSVKEKTLNPLWNEVFWL</sequence>
<name>A0A448X9F0_9PLAT</name>
<feature type="region of interest" description="Disordered" evidence="1">
    <location>
        <begin position="38"/>
        <end position="64"/>
    </location>
</feature>
<protein>
    <recommendedName>
        <fullName evidence="4">C2 domain-containing protein</fullName>
    </recommendedName>
</protein>
<keyword evidence="3" id="KW-1185">Reference proteome</keyword>
<comment type="caution">
    <text evidence="2">The sequence shown here is derived from an EMBL/GenBank/DDBJ whole genome shotgun (WGS) entry which is preliminary data.</text>
</comment>